<dbReference type="FunFam" id="3.10.580.10:FF:000002">
    <property type="entry name" value="Magnesium/cobalt efflux protein CorC"/>
    <property type="match status" value="1"/>
</dbReference>
<keyword evidence="5 6" id="KW-0129">CBS domain</keyword>
<gene>
    <name evidence="9" type="ORF">SAMN02910291_00846</name>
</gene>
<proteinExistence type="inferred from homology"/>
<organism evidence="9 10">
    <name type="scientific">Desulfovibrio desulfuricans</name>
    <dbReference type="NCBI Taxonomy" id="876"/>
    <lineage>
        <taxon>Bacteria</taxon>
        <taxon>Pseudomonadati</taxon>
        <taxon>Thermodesulfobacteriota</taxon>
        <taxon>Desulfovibrionia</taxon>
        <taxon>Desulfovibrionales</taxon>
        <taxon>Desulfovibrionaceae</taxon>
        <taxon>Desulfovibrio</taxon>
    </lineage>
</organism>
<dbReference type="Pfam" id="PF00571">
    <property type="entry name" value="CBS"/>
    <property type="match status" value="2"/>
</dbReference>
<sequence length="371" mass="40180">MDGGSEGHSTIWSRLSRLFGHDDQESLEKAILEARAEGEVEPDEESMLLGILRFNDLQVQDTMIPRTDIDCVPHDMPMAEVAAIIVRSGHSRIPVYKETRDNIVGILHAKDLLRSMLDGEGNVSSLAGLIREPFFVPETKSIRTLLQEFRARKQHIAIALDEYGGTSGLITIEDVLEEIVGDIEDEHDTPREEDIRPVGDNIYELTGRALLEDLEDMGVDLDSDEVDTIGGYLSMEAGHVPAPGESFTLRGWTFTVLEADRKLILRLRMEPADSAASRQTAGQDTAQQDGEQGAGPETAQDAAQDEASDDPAVAPRYETLPGSLGAAAPLDDAAASPQAAVQAAEEILRSTPPPAAETGDDAPRPTESPRV</sequence>
<dbReference type="SMART" id="SM01091">
    <property type="entry name" value="CorC_HlyC"/>
    <property type="match status" value="1"/>
</dbReference>
<keyword evidence="4" id="KW-0677">Repeat</keyword>
<dbReference type="Gene3D" id="3.30.465.10">
    <property type="match status" value="1"/>
</dbReference>
<dbReference type="InterPro" id="IPR005170">
    <property type="entry name" value="Transptr-assoc_dom"/>
</dbReference>
<dbReference type="Gene3D" id="3.10.580.10">
    <property type="entry name" value="CBS-domain"/>
    <property type="match status" value="1"/>
</dbReference>
<evidence type="ECO:0000256" key="7">
    <source>
        <dbReference type="SAM" id="MobiDB-lite"/>
    </source>
</evidence>
<dbReference type="Pfam" id="PF03471">
    <property type="entry name" value="CorC_HlyC"/>
    <property type="match status" value="1"/>
</dbReference>
<comment type="subcellular location">
    <subcellularLocation>
        <location evidence="1">Cell membrane</location>
        <topology evidence="1">Multi-pass membrane protein</topology>
    </subcellularLocation>
</comment>
<dbReference type="EMBL" id="FPIW01000009">
    <property type="protein sequence ID" value="SFW32528.1"/>
    <property type="molecule type" value="Genomic_DNA"/>
</dbReference>
<dbReference type="PANTHER" id="PTHR22777">
    <property type="entry name" value="HEMOLYSIN-RELATED"/>
    <property type="match status" value="1"/>
</dbReference>
<dbReference type="SUPFAM" id="SSF56176">
    <property type="entry name" value="FAD-binding/transporter-associated domain-like"/>
    <property type="match status" value="1"/>
</dbReference>
<dbReference type="PANTHER" id="PTHR22777:SF32">
    <property type="entry name" value="UPF0053 INNER MEMBRANE PROTEIN YFJD"/>
    <property type="match status" value="1"/>
</dbReference>
<evidence type="ECO:0000256" key="6">
    <source>
        <dbReference type="PROSITE-ProRule" id="PRU00703"/>
    </source>
</evidence>
<dbReference type="InterPro" id="IPR016169">
    <property type="entry name" value="FAD-bd_PCMH_sub2"/>
</dbReference>
<feature type="region of interest" description="Disordered" evidence="7">
    <location>
        <begin position="273"/>
        <end position="371"/>
    </location>
</feature>
<protein>
    <submittedName>
        <fullName evidence="9">Magnesium and cobalt transporter</fullName>
    </submittedName>
</protein>
<dbReference type="Proteomes" id="UP000182680">
    <property type="component" value="Unassembled WGS sequence"/>
</dbReference>
<evidence type="ECO:0000259" key="8">
    <source>
        <dbReference type="PROSITE" id="PS51371"/>
    </source>
</evidence>
<dbReference type="SUPFAM" id="SSF54631">
    <property type="entry name" value="CBS-domain pair"/>
    <property type="match status" value="1"/>
</dbReference>
<evidence type="ECO:0000256" key="2">
    <source>
        <dbReference type="ARBA" id="ARBA00006337"/>
    </source>
</evidence>
<evidence type="ECO:0000256" key="5">
    <source>
        <dbReference type="ARBA" id="ARBA00023122"/>
    </source>
</evidence>
<dbReference type="AlphaFoldDB" id="A0AA94HRJ4"/>
<dbReference type="GO" id="GO:0050660">
    <property type="term" value="F:flavin adenine dinucleotide binding"/>
    <property type="evidence" value="ECO:0007669"/>
    <property type="project" value="InterPro"/>
</dbReference>
<dbReference type="SMART" id="SM00116">
    <property type="entry name" value="CBS"/>
    <property type="match status" value="2"/>
</dbReference>
<comment type="caution">
    <text evidence="9">The sequence shown here is derived from an EMBL/GenBank/DDBJ whole genome shotgun (WGS) entry which is preliminary data.</text>
</comment>
<feature type="compositionally biased region" description="Basic and acidic residues" evidence="7">
    <location>
        <begin position="361"/>
        <end position="371"/>
    </location>
</feature>
<dbReference type="CDD" id="cd04590">
    <property type="entry name" value="CBS_pair_CorC_HlyC_assoc"/>
    <property type="match status" value="1"/>
</dbReference>
<dbReference type="GO" id="GO:0005886">
    <property type="term" value="C:plasma membrane"/>
    <property type="evidence" value="ECO:0007669"/>
    <property type="project" value="UniProtKB-SubCell"/>
</dbReference>
<feature type="compositionally biased region" description="Low complexity" evidence="7">
    <location>
        <begin position="322"/>
        <end position="344"/>
    </location>
</feature>
<keyword evidence="3" id="KW-0472">Membrane</keyword>
<evidence type="ECO:0000313" key="9">
    <source>
        <dbReference type="EMBL" id="SFW32528.1"/>
    </source>
</evidence>
<accession>A0AA94HRJ4</accession>
<evidence type="ECO:0000256" key="1">
    <source>
        <dbReference type="ARBA" id="ARBA00004651"/>
    </source>
</evidence>
<dbReference type="InterPro" id="IPR046342">
    <property type="entry name" value="CBS_dom_sf"/>
</dbReference>
<dbReference type="InterPro" id="IPR044751">
    <property type="entry name" value="Ion_transp-like_CBS"/>
</dbReference>
<feature type="compositionally biased region" description="Polar residues" evidence="7">
    <location>
        <begin position="276"/>
        <end position="290"/>
    </location>
</feature>
<dbReference type="InterPro" id="IPR000644">
    <property type="entry name" value="CBS_dom"/>
</dbReference>
<evidence type="ECO:0000256" key="3">
    <source>
        <dbReference type="ARBA" id="ARBA00022475"/>
    </source>
</evidence>
<comment type="similarity">
    <text evidence="2">Belongs to the UPF0053 family.</text>
</comment>
<feature type="domain" description="CBS" evidence="8">
    <location>
        <begin position="63"/>
        <end position="125"/>
    </location>
</feature>
<evidence type="ECO:0000256" key="4">
    <source>
        <dbReference type="ARBA" id="ARBA00022737"/>
    </source>
</evidence>
<dbReference type="PROSITE" id="PS51371">
    <property type="entry name" value="CBS"/>
    <property type="match status" value="2"/>
</dbReference>
<reference evidence="10" key="1">
    <citation type="submission" date="2016-11" db="EMBL/GenBank/DDBJ databases">
        <authorList>
            <person name="Jaros S."/>
            <person name="Januszkiewicz K."/>
            <person name="Wedrychowicz H."/>
        </authorList>
    </citation>
    <scope>NUCLEOTIDE SEQUENCE [LARGE SCALE GENOMIC DNA]</scope>
    <source>
        <strain evidence="10">DSM 7057</strain>
    </source>
</reference>
<evidence type="ECO:0000313" key="10">
    <source>
        <dbReference type="Proteomes" id="UP000182680"/>
    </source>
</evidence>
<keyword evidence="3" id="KW-1003">Cell membrane</keyword>
<dbReference type="InterPro" id="IPR036318">
    <property type="entry name" value="FAD-bd_PCMH-like_sf"/>
</dbReference>
<name>A0AA94HRJ4_DESDE</name>
<feature type="domain" description="CBS" evidence="8">
    <location>
        <begin position="129"/>
        <end position="189"/>
    </location>
</feature>